<organism evidence="8 9">
    <name type="scientific">Candidatus Odoribacter faecigallinarum</name>
    <dbReference type="NCBI Taxonomy" id="2838706"/>
    <lineage>
        <taxon>Bacteria</taxon>
        <taxon>Pseudomonadati</taxon>
        <taxon>Bacteroidota</taxon>
        <taxon>Bacteroidia</taxon>
        <taxon>Bacteroidales</taxon>
        <taxon>Odoribacteraceae</taxon>
        <taxon>Odoribacter</taxon>
    </lineage>
</organism>
<evidence type="ECO:0000256" key="6">
    <source>
        <dbReference type="RuleBase" id="RU003943"/>
    </source>
</evidence>
<evidence type="ECO:0000313" key="8">
    <source>
        <dbReference type="EMBL" id="HIX03162.1"/>
    </source>
</evidence>
<keyword evidence="6" id="KW-0813">Transport</keyword>
<evidence type="ECO:0000256" key="2">
    <source>
        <dbReference type="ARBA" id="ARBA00008034"/>
    </source>
</evidence>
<dbReference type="InterPro" id="IPR001626">
    <property type="entry name" value="ABC_TroCD"/>
</dbReference>
<reference evidence="8" key="2">
    <citation type="submission" date="2021-04" db="EMBL/GenBank/DDBJ databases">
        <authorList>
            <person name="Gilroy R."/>
        </authorList>
    </citation>
    <scope>NUCLEOTIDE SEQUENCE</scope>
    <source>
        <strain evidence="8">23274</strain>
    </source>
</reference>
<comment type="subcellular location">
    <subcellularLocation>
        <location evidence="6">Cell membrane</location>
        <topology evidence="6">Multi-pass membrane protein</topology>
    </subcellularLocation>
    <subcellularLocation>
        <location evidence="1">Membrane</location>
        <topology evidence="1">Multi-pass membrane protein</topology>
    </subcellularLocation>
</comment>
<dbReference type="InterPro" id="IPR037294">
    <property type="entry name" value="ABC_BtuC-like"/>
</dbReference>
<name>A0A9D2ABV6_9BACT</name>
<dbReference type="GO" id="GO:0010043">
    <property type="term" value="P:response to zinc ion"/>
    <property type="evidence" value="ECO:0007669"/>
    <property type="project" value="TreeGrafter"/>
</dbReference>
<evidence type="ECO:0000256" key="5">
    <source>
        <dbReference type="ARBA" id="ARBA00023136"/>
    </source>
</evidence>
<dbReference type="Proteomes" id="UP000824202">
    <property type="component" value="Unassembled WGS sequence"/>
</dbReference>
<comment type="caution">
    <text evidence="8">The sequence shown here is derived from an EMBL/GenBank/DDBJ whole genome shotgun (WGS) entry which is preliminary data.</text>
</comment>
<gene>
    <name evidence="8" type="ORF">H9863_03475</name>
</gene>
<keyword evidence="3 6" id="KW-0812">Transmembrane</keyword>
<keyword evidence="5 7" id="KW-0472">Membrane</keyword>
<feature type="transmembrane region" description="Helical" evidence="7">
    <location>
        <begin position="248"/>
        <end position="269"/>
    </location>
</feature>
<dbReference type="PANTHER" id="PTHR30477:SF18">
    <property type="entry name" value="METAL TRANSPORT SYSTEM MEMBRANE PROTEIN CT_417-RELATED"/>
    <property type="match status" value="1"/>
</dbReference>
<comment type="similarity">
    <text evidence="2 6">Belongs to the ABC-3 integral membrane protein family.</text>
</comment>
<dbReference type="AlphaFoldDB" id="A0A9D2ABV6"/>
<dbReference type="GO" id="GO:0055085">
    <property type="term" value="P:transmembrane transport"/>
    <property type="evidence" value="ECO:0007669"/>
    <property type="project" value="InterPro"/>
</dbReference>
<dbReference type="CDD" id="cd06550">
    <property type="entry name" value="TM_ABC_iron-siderophores_like"/>
    <property type="match status" value="1"/>
</dbReference>
<proteinExistence type="inferred from homology"/>
<evidence type="ECO:0000256" key="1">
    <source>
        <dbReference type="ARBA" id="ARBA00004141"/>
    </source>
</evidence>
<accession>A0A9D2ABV6</accession>
<dbReference type="PANTHER" id="PTHR30477">
    <property type="entry name" value="ABC-TRANSPORTER METAL-BINDING PROTEIN"/>
    <property type="match status" value="1"/>
</dbReference>
<evidence type="ECO:0000313" key="9">
    <source>
        <dbReference type="Proteomes" id="UP000824202"/>
    </source>
</evidence>
<feature type="transmembrane region" description="Helical" evidence="7">
    <location>
        <begin position="133"/>
        <end position="158"/>
    </location>
</feature>
<keyword evidence="4 7" id="KW-1133">Transmembrane helix</keyword>
<dbReference type="SUPFAM" id="SSF81345">
    <property type="entry name" value="ABC transporter involved in vitamin B12 uptake, BtuC"/>
    <property type="match status" value="1"/>
</dbReference>
<sequence>MFELLKYDFFLNALISTLLIGISCGLVGTYIVAKRMVFISGGITHASFGGLGIAYYLGMPPMAGATVFALAAALGILFWGDSKKLRKDSLIGIFWSAGMAIGVLFIYLTPGYAPNLMSYLFGNILTVTGGQVLLSGILCLLVLLFFAGFYRPLFYIAFDKEYSRTHHIHTNTIETAITIIIALSIVLCMKLAGIILVISYLTIPQSIAGLFYKNFTQLLVASSMVSTLGSMAGLFISAELETPTGATIVVCFLLLFLLCWSGQKIAVFFRHAR</sequence>
<dbReference type="Pfam" id="PF00950">
    <property type="entry name" value="ABC-3"/>
    <property type="match status" value="1"/>
</dbReference>
<evidence type="ECO:0000256" key="7">
    <source>
        <dbReference type="SAM" id="Phobius"/>
    </source>
</evidence>
<evidence type="ECO:0000256" key="3">
    <source>
        <dbReference type="ARBA" id="ARBA00022692"/>
    </source>
</evidence>
<reference evidence="8" key="1">
    <citation type="journal article" date="2021" name="PeerJ">
        <title>Extensive microbial diversity within the chicken gut microbiome revealed by metagenomics and culture.</title>
        <authorList>
            <person name="Gilroy R."/>
            <person name="Ravi A."/>
            <person name="Getino M."/>
            <person name="Pursley I."/>
            <person name="Horton D.L."/>
            <person name="Alikhan N.F."/>
            <person name="Baker D."/>
            <person name="Gharbi K."/>
            <person name="Hall N."/>
            <person name="Watson M."/>
            <person name="Adriaenssens E.M."/>
            <person name="Foster-Nyarko E."/>
            <person name="Jarju S."/>
            <person name="Secka A."/>
            <person name="Antonio M."/>
            <person name="Oren A."/>
            <person name="Chaudhuri R.R."/>
            <person name="La Ragione R."/>
            <person name="Hildebrand F."/>
            <person name="Pallen M.J."/>
        </authorList>
    </citation>
    <scope>NUCLEOTIDE SEQUENCE</scope>
    <source>
        <strain evidence="8">23274</strain>
    </source>
</reference>
<feature type="transmembrane region" description="Helical" evidence="7">
    <location>
        <begin position="215"/>
        <end position="236"/>
    </location>
</feature>
<dbReference type="Gene3D" id="1.10.3470.10">
    <property type="entry name" value="ABC transporter involved in vitamin B12 uptake, BtuC"/>
    <property type="match status" value="1"/>
</dbReference>
<feature type="transmembrane region" description="Helical" evidence="7">
    <location>
        <begin position="179"/>
        <end position="203"/>
    </location>
</feature>
<feature type="transmembrane region" description="Helical" evidence="7">
    <location>
        <begin position="37"/>
        <end position="57"/>
    </location>
</feature>
<dbReference type="GO" id="GO:0043190">
    <property type="term" value="C:ATP-binding cassette (ABC) transporter complex"/>
    <property type="evidence" value="ECO:0007669"/>
    <property type="project" value="InterPro"/>
</dbReference>
<dbReference type="PROSITE" id="PS51257">
    <property type="entry name" value="PROKAR_LIPOPROTEIN"/>
    <property type="match status" value="1"/>
</dbReference>
<feature type="transmembrane region" description="Helical" evidence="7">
    <location>
        <begin position="92"/>
        <end position="113"/>
    </location>
</feature>
<protein>
    <submittedName>
        <fullName evidence="8">Metal ABC transporter permease</fullName>
    </submittedName>
</protein>
<feature type="transmembrane region" description="Helical" evidence="7">
    <location>
        <begin position="63"/>
        <end position="80"/>
    </location>
</feature>
<evidence type="ECO:0000256" key="4">
    <source>
        <dbReference type="ARBA" id="ARBA00022989"/>
    </source>
</evidence>
<feature type="transmembrane region" description="Helical" evidence="7">
    <location>
        <begin position="12"/>
        <end position="32"/>
    </location>
</feature>
<dbReference type="EMBL" id="DXFT01000070">
    <property type="protein sequence ID" value="HIX03162.1"/>
    <property type="molecule type" value="Genomic_DNA"/>
</dbReference>